<dbReference type="EMBL" id="PQIB02000014">
    <property type="protein sequence ID" value="RLM69217.1"/>
    <property type="molecule type" value="Genomic_DNA"/>
</dbReference>
<comment type="caution">
    <text evidence="2">The sequence shown here is derived from an EMBL/GenBank/DDBJ whole genome shotgun (WGS) entry which is preliminary data.</text>
</comment>
<reference evidence="3" key="1">
    <citation type="journal article" date="2019" name="Nat. Commun.">
        <title>The genome of broomcorn millet.</title>
        <authorList>
            <person name="Zou C."/>
            <person name="Miki D."/>
            <person name="Li D."/>
            <person name="Tang Q."/>
            <person name="Xiao L."/>
            <person name="Rajput S."/>
            <person name="Deng P."/>
            <person name="Jia W."/>
            <person name="Huang R."/>
            <person name="Zhang M."/>
            <person name="Sun Y."/>
            <person name="Hu J."/>
            <person name="Fu X."/>
            <person name="Schnable P.S."/>
            <person name="Li F."/>
            <person name="Zhang H."/>
            <person name="Feng B."/>
            <person name="Zhu X."/>
            <person name="Liu R."/>
            <person name="Schnable J.C."/>
            <person name="Zhu J.-K."/>
            <person name="Zhang H."/>
        </authorList>
    </citation>
    <scope>NUCLEOTIDE SEQUENCE [LARGE SCALE GENOMIC DNA]</scope>
</reference>
<name>A0A3L6PZT5_PANMI</name>
<evidence type="ECO:0000313" key="2">
    <source>
        <dbReference type="EMBL" id="RLM69217.1"/>
    </source>
</evidence>
<accession>A0A3L6PZT5</accession>
<sequence>MKEMRAFHTKTQKMSRKGYARKRKDWEEEKYAAEGKENPWMQFPGRSRPYLRASDLYDLFNLDALDISLLRCFSFKRDGVRCWIVDPQLFSATGNQCKSNDVIDQIAKLMNNDFVVGAYNTDGHWVLCAQQPSWSMLCGFNAAINMMSLICDAKTYKKLLIIRFHHYRYNNISNKYLMKTVTISDRGPHRVQLYGIMVTAFSKGLV</sequence>
<dbReference type="AlphaFoldDB" id="A0A3L6PZT5"/>
<gene>
    <name evidence="2" type="ORF">C2845_PM17G05110</name>
</gene>
<keyword evidence="3" id="KW-1185">Reference proteome</keyword>
<evidence type="ECO:0000313" key="3">
    <source>
        <dbReference type="Proteomes" id="UP000275267"/>
    </source>
</evidence>
<organism evidence="2 3">
    <name type="scientific">Panicum miliaceum</name>
    <name type="common">Proso millet</name>
    <name type="synonym">Broomcorn millet</name>
    <dbReference type="NCBI Taxonomy" id="4540"/>
    <lineage>
        <taxon>Eukaryota</taxon>
        <taxon>Viridiplantae</taxon>
        <taxon>Streptophyta</taxon>
        <taxon>Embryophyta</taxon>
        <taxon>Tracheophyta</taxon>
        <taxon>Spermatophyta</taxon>
        <taxon>Magnoliopsida</taxon>
        <taxon>Liliopsida</taxon>
        <taxon>Poales</taxon>
        <taxon>Poaceae</taxon>
        <taxon>PACMAD clade</taxon>
        <taxon>Panicoideae</taxon>
        <taxon>Panicodae</taxon>
        <taxon>Paniceae</taxon>
        <taxon>Panicinae</taxon>
        <taxon>Panicum</taxon>
        <taxon>Panicum sect. Panicum</taxon>
    </lineage>
</organism>
<dbReference type="Proteomes" id="UP000275267">
    <property type="component" value="Unassembled WGS sequence"/>
</dbReference>
<feature type="region of interest" description="Disordered" evidence="1">
    <location>
        <begin position="1"/>
        <end position="24"/>
    </location>
</feature>
<protein>
    <submittedName>
        <fullName evidence="2">Uncharacterized protein</fullName>
    </submittedName>
</protein>
<evidence type="ECO:0000256" key="1">
    <source>
        <dbReference type="SAM" id="MobiDB-lite"/>
    </source>
</evidence>
<proteinExistence type="predicted"/>
<feature type="compositionally biased region" description="Basic residues" evidence="1">
    <location>
        <begin position="7"/>
        <end position="23"/>
    </location>
</feature>